<organism evidence="2 3">
    <name type="scientific">Gymnopilus dilepis</name>
    <dbReference type="NCBI Taxonomy" id="231916"/>
    <lineage>
        <taxon>Eukaryota</taxon>
        <taxon>Fungi</taxon>
        <taxon>Dikarya</taxon>
        <taxon>Basidiomycota</taxon>
        <taxon>Agaricomycotina</taxon>
        <taxon>Agaricomycetes</taxon>
        <taxon>Agaricomycetidae</taxon>
        <taxon>Agaricales</taxon>
        <taxon>Agaricineae</taxon>
        <taxon>Hymenogastraceae</taxon>
        <taxon>Gymnopilus</taxon>
    </lineage>
</organism>
<dbReference type="EMBL" id="NHYE01004314">
    <property type="protein sequence ID" value="PPQ85360.1"/>
    <property type="molecule type" value="Genomic_DNA"/>
</dbReference>
<dbReference type="Pfam" id="PF18759">
    <property type="entry name" value="Plavaka"/>
    <property type="match status" value="2"/>
</dbReference>
<dbReference type="InterPro" id="IPR041078">
    <property type="entry name" value="Plavaka"/>
</dbReference>
<comment type="caution">
    <text evidence="2">The sequence shown here is derived from an EMBL/GenBank/DDBJ whole genome shotgun (WGS) entry which is preliminary data.</text>
</comment>
<evidence type="ECO:0000313" key="3">
    <source>
        <dbReference type="Proteomes" id="UP000284706"/>
    </source>
</evidence>
<keyword evidence="3" id="KW-1185">Reference proteome</keyword>
<evidence type="ECO:0000256" key="1">
    <source>
        <dbReference type="SAM" id="MobiDB-lite"/>
    </source>
</evidence>
<name>A0A409X3P8_9AGAR</name>
<evidence type="ECO:0000313" key="2">
    <source>
        <dbReference type="EMBL" id="PPQ85360.1"/>
    </source>
</evidence>
<accession>A0A409X3P8</accession>
<proteinExistence type="predicted"/>
<gene>
    <name evidence="2" type="ORF">CVT26_000935</name>
</gene>
<sequence>DGNFLGTFDNPVQSTEGGELDADHPFNSFQDRLAFDWAYYHYVRLQSSKSEILEGLDIWRATVVKHTCADLTGDEVPWRNADELYEIIDTIQAGDAPWKCYQFSYSGPKPPTSPRWMEQTYEFNARDVLHVLEQQLATSDFRDQTTYVPYQEYYSSGNRVYSNLMSGDWAFGQADNISRKLSVATGHQEYHPLYVSPGIITNTARRGHGNAILPAAFLPIPKASKQQRKRPGFQRFCRQLYHRCLELIFEPLRPYMKLTKLCDAMPDNLDGPGSHRRSHEKSDFLIQNFDPGISWDEFGIRDDVVPFTHSFPRADIHELLSPDLLHQLIKGTFKDHLVT</sequence>
<dbReference type="Proteomes" id="UP000284706">
    <property type="component" value="Unassembled WGS sequence"/>
</dbReference>
<dbReference type="InParanoid" id="A0A409X3P8"/>
<reference evidence="2 3" key="1">
    <citation type="journal article" date="2018" name="Evol. Lett.">
        <title>Horizontal gene cluster transfer increased hallucinogenic mushroom diversity.</title>
        <authorList>
            <person name="Reynolds H.T."/>
            <person name="Vijayakumar V."/>
            <person name="Gluck-Thaler E."/>
            <person name="Korotkin H.B."/>
            <person name="Matheny P.B."/>
            <person name="Slot J.C."/>
        </authorList>
    </citation>
    <scope>NUCLEOTIDE SEQUENCE [LARGE SCALE GENOMIC DNA]</scope>
    <source>
        <strain evidence="2 3">SRW20</strain>
    </source>
</reference>
<feature type="region of interest" description="Disordered" evidence="1">
    <location>
        <begin position="1"/>
        <end position="21"/>
    </location>
</feature>
<dbReference type="OrthoDB" id="3199698at2759"/>
<feature type="non-terminal residue" evidence="2">
    <location>
        <position position="1"/>
    </location>
</feature>
<protein>
    <submittedName>
        <fullName evidence="2">Uncharacterized protein</fullName>
    </submittedName>
</protein>
<dbReference type="AlphaFoldDB" id="A0A409X3P8"/>